<reference evidence="2" key="1">
    <citation type="journal article" date="2010" name="Nat. Biotechnol.">
        <title>Draft genome sequence of the oilseed species Ricinus communis.</title>
        <authorList>
            <person name="Chan A.P."/>
            <person name="Crabtree J."/>
            <person name="Zhao Q."/>
            <person name="Lorenzi H."/>
            <person name="Orvis J."/>
            <person name="Puiu D."/>
            <person name="Melake-Berhan A."/>
            <person name="Jones K.M."/>
            <person name="Redman J."/>
            <person name="Chen G."/>
            <person name="Cahoon E.B."/>
            <person name="Gedil M."/>
            <person name="Stanke M."/>
            <person name="Haas B.J."/>
            <person name="Wortman J.R."/>
            <person name="Fraser-Liggett C.M."/>
            <person name="Ravel J."/>
            <person name="Rabinowicz P.D."/>
        </authorList>
    </citation>
    <scope>NUCLEOTIDE SEQUENCE [LARGE SCALE GENOMIC DNA]</scope>
    <source>
        <strain evidence="2">cv. Hale</strain>
    </source>
</reference>
<organism evidence="1 2">
    <name type="scientific">Ricinus communis</name>
    <name type="common">Castor bean</name>
    <dbReference type="NCBI Taxonomy" id="3988"/>
    <lineage>
        <taxon>Eukaryota</taxon>
        <taxon>Viridiplantae</taxon>
        <taxon>Streptophyta</taxon>
        <taxon>Embryophyta</taxon>
        <taxon>Tracheophyta</taxon>
        <taxon>Spermatophyta</taxon>
        <taxon>Magnoliopsida</taxon>
        <taxon>eudicotyledons</taxon>
        <taxon>Gunneridae</taxon>
        <taxon>Pentapetalae</taxon>
        <taxon>rosids</taxon>
        <taxon>fabids</taxon>
        <taxon>Malpighiales</taxon>
        <taxon>Euphorbiaceae</taxon>
        <taxon>Acalyphoideae</taxon>
        <taxon>Acalypheae</taxon>
        <taxon>Ricinus</taxon>
    </lineage>
</organism>
<keyword evidence="2" id="KW-1185">Reference proteome</keyword>
<name>B9S3N4_RICCO</name>
<accession>B9S3N4</accession>
<dbReference type="InParanoid" id="B9S3N4"/>
<dbReference type="AlphaFoldDB" id="B9S3N4"/>
<evidence type="ECO:0000313" key="1">
    <source>
        <dbReference type="EMBL" id="EEF41776.1"/>
    </source>
</evidence>
<sequence>MASLAFIHPLGQHPRLRKFGKCCGVTFVMLLVWDFDAVMNKRENCGAIGVVAHDSSSSLLFTQVA</sequence>
<gene>
    <name evidence="1" type="ORF">RCOM_1385990</name>
</gene>
<evidence type="ECO:0000313" key="2">
    <source>
        <dbReference type="Proteomes" id="UP000008311"/>
    </source>
</evidence>
<protein>
    <submittedName>
        <fullName evidence="1">Uncharacterized protein</fullName>
    </submittedName>
</protein>
<dbReference type="Proteomes" id="UP000008311">
    <property type="component" value="Unassembled WGS sequence"/>
</dbReference>
<dbReference type="EMBL" id="EQ973860">
    <property type="protein sequence ID" value="EEF41776.1"/>
    <property type="molecule type" value="Genomic_DNA"/>
</dbReference>
<proteinExistence type="predicted"/>